<dbReference type="EMBL" id="CM047588">
    <property type="protein sequence ID" value="KAI9905821.1"/>
    <property type="molecule type" value="Genomic_DNA"/>
</dbReference>
<comment type="caution">
    <text evidence="1">The sequence shown here is derived from an EMBL/GenBank/DDBJ whole genome shotgun (WGS) entry which is preliminary data.</text>
</comment>
<protein>
    <submittedName>
        <fullName evidence="1">Uncharacterized protein</fullName>
    </submittedName>
</protein>
<evidence type="ECO:0000313" key="2">
    <source>
        <dbReference type="Proteomes" id="UP001163321"/>
    </source>
</evidence>
<evidence type="ECO:0000313" key="1">
    <source>
        <dbReference type="EMBL" id="KAI9905821.1"/>
    </source>
</evidence>
<sequence length="797" mass="89698">MKTISAHVTGFYHTSFHAYTTEVSLNGHRWRLGLRYSKFRGFFDQLVMQDKEFAIKFPPKGTLFFTPKPEERQEQLELFLQQVLAYYAARSFPIEIENLLCDLLKVPNHLRSYERDDDDTSTSTESGQDEPMNESMMVGKKEDEHVETNVAKTVEQVVANEQITTDPIALTEKTLVQNELPSPLAPAEEGACATLNSVLPASPVVSVLHAKERIEEAHDEISASSEDTQMAHEEFEGPSFDVVCAAEQTEQALDETPVSEEDTEVAHGQPASVSSDVTEETHNDTAASIEETDGHRQPAGPLADVLDSVEQTKKTHSDATMPIEYTEVVHTMPKDDIVASAQLVQKVTALSATLVANAEKERMLVGIQEPDPEIVSSAKLPVDTFSDKKSTVSNFETDESLCLERMGLTPRGRLSSWIATYVPKPLLEFLRHRCMKKTSLFVLSVALLRQFTMTKIEARVTGFKYTTFYTYTTEVKVNVRNWTLGIRYSTFHRFYTHLLMLEKHFKVNFPPKGTLFSSPAPEERQELLNEFLTSTLYYFDIRRCPKRMEALIAQLLEIPQHLQVKEVEDERTASEGSSDEDEKHPTQAHDETRRAPRASVWEEDRNTVHKDMAQATRSSSSIVSVVKTLQNVSRVLKDILEPIASIGSDPGKAPALKIKQDAQATCTLDGKEKSVHGADLSSAKPSPEGALVAEKKETESESLPLHSFRRMSSCGLSLSEIEELKVTNARQKEEADANIRAKARDEVKAQALAAELFYAEQERNRRLMPYRYPVFFQNFHCDVGISRYALLARQERE</sequence>
<name>A0ACC0VJ56_9STRA</name>
<gene>
    <name evidence="1" type="ORF">PsorP6_013513</name>
</gene>
<reference evidence="1 2" key="1">
    <citation type="journal article" date="2022" name="bioRxiv">
        <title>The genome of the oomycete Peronosclerospora sorghi, a cosmopolitan pathogen of maize and sorghum, is inflated with dispersed pseudogenes.</title>
        <authorList>
            <person name="Fletcher K."/>
            <person name="Martin F."/>
            <person name="Isakeit T."/>
            <person name="Cavanaugh K."/>
            <person name="Magill C."/>
            <person name="Michelmore R."/>
        </authorList>
    </citation>
    <scope>NUCLEOTIDE SEQUENCE [LARGE SCALE GENOMIC DNA]</scope>
    <source>
        <strain evidence="1">P6</strain>
    </source>
</reference>
<accession>A0ACC0VJ56</accession>
<proteinExistence type="predicted"/>
<organism evidence="1 2">
    <name type="scientific">Peronosclerospora sorghi</name>
    <dbReference type="NCBI Taxonomy" id="230839"/>
    <lineage>
        <taxon>Eukaryota</taxon>
        <taxon>Sar</taxon>
        <taxon>Stramenopiles</taxon>
        <taxon>Oomycota</taxon>
        <taxon>Peronosporomycetes</taxon>
        <taxon>Peronosporales</taxon>
        <taxon>Peronosporaceae</taxon>
        <taxon>Peronosclerospora</taxon>
    </lineage>
</organism>
<keyword evidence="2" id="KW-1185">Reference proteome</keyword>
<dbReference type="Proteomes" id="UP001163321">
    <property type="component" value="Chromosome 9"/>
</dbReference>